<evidence type="ECO:0000313" key="2">
    <source>
        <dbReference type="Proteomes" id="UP000050975"/>
    </source>
</evidence>
<proteinExistence type="predicted"/>
<dbReference type="Gene3D" id="2.130.10.10">
    <property type="entry name" value="YVTN repeat-like/Quinoprotein amine dehydrogenase"/>
    <property type="match status" value="1"/>
</dbReference>
<gene>
    <name evidence="1" type="ORF">AMJ74_06430</name>
</gene>
<organism evidence="1 2">
    <name type="scientific">candidate division WOR_3 bacterium SM1_77</name>
    <dbReference type="NCBI Taxonomy" id="1703778"/>
    <lineage>
        <taxon>Bacteria</taxon>
        <taxon>Bacteria division WOR-3</taxon>
    </lineage>
</organism>
<dbReference type="InterPro" id="IPR015943">
    <property type="entry name" value="WD40/YVTN_repeat-like_dom_sf"/>
</dbReference>
<reference evidence="1 2" key="1">
    <citation type="journal article" date="2015" name="Microbiome">
        <title>Genomic resolution of linkages in carbon, nitrogen, and sulfur cycling among widespread estuary sediment bacteria.</title>
        <authorList>
            <person name="Baker B.J."/>
            <person name="Lazar C.S."/>
            <person name="Teske A.P."/>
            <person name="Dick G.J."/>
        </authorList>
    </citation>
    <scope>NUCLEOTIDE SEQUENCE [LARGE SCALE GENOMIC DNA]</scope>
    <source>
        <strain evidence="1">SM1_77</strain>
    </source>
</reference>
<comment type="caution">
    <text evidence="1">The sequence shown here is derived from an EMBL/GenBank/DDBJ whole genome shotgun (WGS) entry which is preliminary data.</text>
</comment>
<dbReference type="SUPFAM" id="SSF110296">
    <property type="entry name" value="Oligoxyloglucan reducing end-specific cellobiohydrolase"/>
    <property type="match status" value="1"/>
</dbReference>
<dbReference type="Proteomes" id="UP000050975">
    <property type="component" value="Unassembled WGS sequence"/>
</dbReference>
<name>A0A0S8JSF9_UNCW3</name>
<dbReference type="AlphaFoldDB" id="A0A0S8JSF9"/>
<accession>A0A0S8JSF9</accession>
<sequence length="486" mass="56390">MIKLVFFFLLQVNVYPQNAAWDRYTIIPPLGRIQSIAASDLRVFAVSDQYLVFINKLNYAYEKSVLFDCELTLVGCDNYTNDLWIVCPEQIIRFNILSYTLRAYPIPEYVHGFALDVQNVYFESAKAGQKFALDKITGTLTGINNFPPNLKWYRKTSQNDIRQYPFLNPYYYYDDAQVSQVPFQRYQITSIYDDGMNLYVGTDRYGLLKYNKTSWERQRIVYGPIDAHIKTVKKFDGNIYFLSASGISYFQEGNREWRYLRLDKAAADLIALDSDIFLARNNRVFRTSGNLEFPVGDFTDDILALSSDSEYIYAGTRSGLFKIIKGTYNEIPFGPDRYAVYYVYSTEDAVYAGGEFALYKYSRNERDWTTVLNFGVKDIVGLKDDIYALGTNNQVMRSPGAQTDSLAPDSSWVLLPYFNIYDIDTDDDVLYCATHAGIYYYEPEASLYRIIYNMPRIYYEYVFVIDNTLIAVSRNSIYSLPLEYRD</sequence>
<evidence type="ECO:0000313" key="1">
    <source>
        <dbReference type="EMBL" id="KPL12648.1"/>
    </source>
</evidence>
<dbReference type="EMBL" id="LJVE01000144">
    <property type="protein sequence ID" value="KPL12648.1"/>
    <property type="molecule type" value="Genomic_DNA"/>
</dbReference>
<protein>
    <submittedName>
        <fullName evidence="1">Uncharacterized protein</fullName>
    </submittedName>
</protein>